<keyword evidence="2" id="KW-1185">Reference proteome</keyword>
<accession>A0AAV7Q0D9</accession>
<protein>
    <submittedName>
        <fullName evidence="1">Uncharacterized protein</fullName>
    </submittedName>
</protein>
<evidence type="ECO:0000313" key="1">
    <source>
        <dbReference type="EMBL" id="KAJ1132198.1"/>
    </source>
</evidence>
<sequence length="77" mass="8549">MCTRSDCVTTEEAQLCLLDTRPKAGCIAPSNPGRSAQLSCQLTKQQEWKKDPAKTQELRFLAITPCAHKRTTVSLRS</sequence>
<proteinExistence type="predicted"/>
<dbReference type="AlphaFoldDB" id="A0AAV7Q0D9"/>
<reference evidence="1" key="1">
    <citation type="journal article" date="2022" name="bioRxiv">
        <title>Sequencing and chromosome-scale assembly of the giantPleurodeles waltlgenome.</title>
        <authorList>
            <person name="Brown T."/>
            <person name="Elewa A."/>
            <person name="Iarovenko S."/>
            <person name="Subramanian E."/>
            <person name="Araus A.J."/>
            <person name="Petzold A."/>
            <person name="Susuki M."/>
            <person name="Suzuki K.-i.T."/>
            <person name="Hayashi T."/>
            <person name="Toyoda A."/>
            <person name="Oliveira C."/>
            <person name="Osipova E."/>
            <person name="Leigh N.D."/>
            <person name="Simon A."/>
            <person name="Yun M.H."/>
        </authorList>
    </citation>
    <scope>NUCLEOTIDE SEQUENCE</scope>
    <source>
        <strain evidence="1">20211129_DDA</strain>
        <tissue evidence="1">Liver</tissue>
    </source>
</reference>
<name>A0AAV7Q0D9_PLEWA</name>
<comment type="caution">
    <text evidence="1">The sequence shown here is derived from an EMBL/GenBank/DDBJ whole genome shotgun (WGS) entry which is preliminary data.</text>
</comment>
<dbReference type="EMBL" id="JANPWB010000011">
    <property type="protein sequence ID" value="KAJ1132198.1"/>
    <property type="molecule type" value="Genomic_DNA"/>
</dbReference>
<gene>
    <name evidence="1" type="ORF">NDU88_010525</name>
</gene>
<evidence type="ECO:0000313" key="2">
    <source>
        <dbReference type="Proteomes" id="UP001066276"/>
    </source>
</evidence>
<organism evidence="1 2">
    <name type="scientific">Pleurodeles waltl</name>
    <name type="common">Iberian ribbed newt</name>
    <dbReference type="NCBI Taxonomy" id="8319"/>
    <lineage>
        <taxon>Eukaryota</taxon>
        <taxon>Metazoa</taxon>
        <taxon>Chordata</taxon>
        <taxon>Craniata</taxon>
        <taxon>Vertebrata</taxon>
        <taxon>Euteleostomi</taxon>
        <taxon>Amphibia</taxon>
        <taxon>Batrachia</taxon>
        <taxon>Caudata</taxon>
        <taxon>Salamandroidea</taxon>
        <taxon>Salamandridae</taxon>
        <taxon>Pleurodelinae</taxon>
        <taxon>Pleurodeles</taxon>
    </lineage>
</organism>
<dbReference type="Proteomes" id="UP001066276">
    <property type="component" value="Chromosome 7"/>
</dbReference>